<accession>A0A6J5MRB3</accession>
<dbReference type="EMBL" id="LR796478">
    <property type="protein sequence ID" value="CAB4147540.1"/>
    <property type="molecule type" value="Genomic_DNA"/>
</dbReference>
<evidence type="ECO:0000313" key="1">
    <source>
        <dbReference type="EMBL" id="CAB4147540.1"/>
    </source>
</evidence>
<gene>
    <name evidence="1" type="ORF">UFOVP518_34</name>
</gene>
<reference evidence="1" key="1">
    <citation type="submission" date="2020-04" db="EMBL/GenBank/DDBJ databases">
        <authorList>
            <person name="Chiriac C."/>
            <person name="Salcher M."/>
            <person name="Ghai R."/>
            <person name="Kavagutti S V."/>
        </authorList>
    </citation>
    <scope>NUCLEOTIDE SEQUENCE</scope>
</reference>
<name>A0A6J5MRB3_9CAUD</name>
<proteinExistence type="predicted"/>
<protein>
    <submittedName>
        <fullName evidence="1">Uncharacterized protein</fullName>
    </submittedName>
</protein>
<organism evidence="1">
    <name type="scientific">uncultured Caudovirales phage</name>
    <dbReference type="NCBI Taxonomy" id="2100421"/>
    <lineage>
        <taxon>Viruses</taxon>
        <taxon>Duplodnaviria</taxon>
        <taxon>Heunggongvirae</taxon>
        <taxon>Uroviricota</taxon>
        <taxon>Caudoviricetes</taxon>
        <taxon>Peduoviridae</taxon>
        <taxon>Maltschvirus</taxon>
        <taxon>Maltschvirus maltsch</taxon>
    </lineage>
</organism>
<sequence>MIAEIYSDNVGASKRRYDAIKKYSDDPNDVIVLVGLDDELSNDALFIINQQYIAGKWMTYGNWKDQNGEMIPQSFPLTFSDAVHETREYRKVAYRSTAPNTFKRFLFDQLNEDDFKIDGKWFECTTESNLMFSCLEMCGKEKIGIIMEAIYTYNKRGNQMTVQRFGRIEQKRVFDNVVNRDKKTKLIYEC</sequence>